<dbReference type="SMART" id="SM00830">
    <property type="entry name" value="CM_2"/>
    <property type="match status" value="1"/>
</dbReference>
<sequence>MEDLVKLRDEIDAIDDQIVSLFEQRMAVAENVAAFKRSVGKPVLDKEREKIKIQKVTEKTSNAFNRQAVESLFGQIMAVSRMLQYQRLASERTDVEGFQVGDMVTTPETKVVYTGVPGAYAEAAMDSYFGSEIRGFNVETFGDAMEAVHSGRAQYGVLPIENSSTGSVNEVYDLLSAYDNHIVGETMIKIEHALLGLPGSRIEDIRTVYSHPQGLMQCSRFLDAHREWQQVSLQNTAASAKRVLDDQDMGQAAIASRQAAKNFGLVVLKEKLNDLDNNFTRFVVISHEKVFRKSADKISVCFEVPHESGTLYNILGHFIFNGLSMTRIESRPIQGKPWQYRFFVDFNGNLREQAVRNALHGIQSETEGFRILGNYIGVGQQ</sequence>
<reference evidence="23 24" key="1">
    <citation type="submission" date="2019-03" db="EMBL/GenBank/DDBJ databases">
        <title>Genomic Encyclopedia of Type Strains, Phase IV (KMG-IV): sequencing the most valuable type-strain genomes for metagenomic binning, comparative biology and taxonomic classification.</title>
        <authorList>
            <person name="Goeker M."/>
        </authorList>
    </citation>
    <scope>NUCLEOTIDE SEQUENCE [LARGE SCALE GENOMIC DNA]</scope>
    <source>
        <strain evidence="23 24">DSM 28559</strain>
    </source>
</reference>
<evidence type="ECO:0000259" key="22">
    <source>
        <dbReference type="PROSITE" id="PS51671"/>
    </source>
</evidence>
<keyword evidence="12" id="KW-0584">Phenylalanine biosynthesis</keyword>
<evidence type="ECO:0000313" key="23">
    <source>
        <dbReference type="EMBL" id="TCO83240.1"/>
    </source>
</evidence>
<evidence type="ECO:0000256" key="11">
    <source>
        <dbReference type="ARBA" id="ARBA00023141"/>
    </source>
</evidence>
<name>A0A4R2LTT3_9FIRM</name>
<dbReference type="GO" id="GO:0005737">
    <property type="term" value="C:cytoplasm"/>
    <property type="evidence" value="ECO:0007669"/>
    <property type="project" value="UniProtKB-SubCell"/>
</dbReference>
<evidence type="ECO:0000256" key="13">
    <source>
        <dbReference type="ARBA" id="ARBA00023235"/>
    </source>
</evidence>
<dbReference type="GO" id="GO:0004106">
    <property type="term" value="F:chorismate mutase activity"/>
    <property type="evidence" value="ECO:0007669"/>
    <property type="project" value="UniProtKB-EC"/>
</dbReference>
<dbReference type="RefSeq" id="WP_132093238.1">
    <property type="nucleotide sequence ID" value="NZ_JANKAQ010000014.1"/>
</dbReference>
<keyword evidence="10" id="KW-0028">Amino-acid biosynthesis</keyword>
<dbReference type="InterPro" id="IPR036263">
    <property type="entry name" value="Chorismate_II_sf"/>
</dbReference>
<dbReference type="SUPFAM" id="SSF53850">
    <property type="entry name" value="Periplasmic binding protein-like II"/>
    <property type="match status" value="1"/>
</dbReference>
<evidence type="ECO:0000256" key="12">
    <source>
        <dbReference type="ARBA" id="ARBA00023222"/>
    </source>
</evidence>
<evidence type="ECO:0000256" key="9">
    <source>
        <dbReference type="ARBA" id="ARBA00022490"/>
    </source>
</evidence>
<feature type="domain" description="Prephenate dehydratase" evidence="21">
    <location>
        <begin position="110"/>
        <end position="287"/>
    </location>
</feature>
<evidence type="ECO:0000256" key="15">
    <source>
        <dbReference type="ARBA" id="ARBA00023268"/>
    </source>
</evidence>
<comment type="function">
    <text evidence="2">Catalyzes the Claisen rearrangement of chorismate to prephenate and the decarboxylation/dehydration of prephenate to phenylpyruvate.</text>
</comment>
<evidence type="ECO:0000256" key="7">
    <source>
        <dbReference type="ARBA" id="ARBA00014401"/>
    </source>
</evidence>
<evidence type="ECO:0000259" key="21">
    <source>
        <dbReference type="PROSITE" id="PS51171"/>
    </source>
</evidence>
<evidence type="ECO:0000256" key="2">
    <source>
        <dbReference type="ARBA" id="ARBA00002364"/>
    </source>
</evidence>
<dbReference type="GO" id="GO:0004664">
    <property type="term" value="F:prephenate dehydratase activity"/>
    <property type="evidence" value="ECO:0007669"/>
    <property type="project" value="UniProtKB-EC"/>
</dbReference>
<keyword evidence="15" id="KW-0511">Multifunctional enzyme</keyword>
<evidence type="ECO:0000259" key="20">
    <source>
        <dbReference type="PROSITE" id="PS51168"/>
    </source>
</evidence>
<dbReference type="Gene3D" id="1.20.59.10">
    <property type="entry name" value="Chorismate mutase"/>
    <property type="match status" value="1"/>
</dbReference>
<dbReference type="InterPro" id="IPR002912">
    <property type="entry name" value="ACT_dom"/>
</dbReference>
<feature type="domain" description="Chorismate mutase" evidence="20">
    <location>
        <begin position="1"/>
        <end position="88"/>
    </location>
</feature>
<dbReference type="Gene3D" id="3.30.70.260">
    <property type="match status" value="1"/>
</dbReference>
<keyword evidence="9" id="KW-0963">Cytoplasm</keyword>
<evidence type="ECO:0000256" key="8">
    <source>
        <dbReference type="ARBA" id="ARBA00021872"/>
    </source>
</evidence>
<evidence type="ECO:0000256" key="3">
    <source>
        <dbReference type="ARBA" id="ARBA00004496"/>
    </source>
</evidence>
<proteinExistence type="predicted"/>
<dbReference type="InterPro" id="IPR008242">
    <property type="entry name" value="Chor_mutase/pphenate_deHydtase"/>
</dbReference>
<dbReference type="EMBL" id="SLXA01000013">
    <property type="protein sequence ID" value="TCO83240.1"/>
    <property type="molecule type" value="Genomic_DNA"/>
</dbReference>
<comment type="catalytic activity">
    <reaction evidence="1">
        <text>chorismate = prephenate</text>
        <dbReference type="Rhea" id="RHEA:13897"/>
        <dbReference type="ChEBI" id="CHEBI:29748"/>
        <dbReference type="ChEBI" id="CHEBI:29934"/>
        <dbReference type="EC" id="5.4.99.5"/>
    </reaction>
</comment>
<dbReference type="PROSITE" id="PS51671">
    <property type="entry name" value="ACT"/>
    <property type="match status" value="1"/>
</dbReference>
<evidence type="ECO:0000256" key="14">
    <source>
        <dbReference type="ARBA" id="ARBA00023239"/>
    </source>
</evidence>
<evidence type="ECO:0000313" key="24">
    <source>
        <dbReference type="Proteomes" id="UP000295711"/>
    </source>
</evidence>
<evidence type="ECO:0000256" key="18">
    <source>
        <dbReference type="ARBA" id="ARBA00047848"/>
    </source>
</evidence>
<keyword evidence="14" id="KW-0456">Lyase</keyword>
<dbReference type="PANTHER" id="PTHR21022:SF19">
    <property type="entry name" value="PREPHENATE DEHYDRATASE-RELATED"/>
    <property type="match status" value="1"/>
</dbReference>
<comment type="catalytic activity">
    <reaction evidence="18">
        <text>prephenate + H(+) = 3-phenylpyruvate + CO2 + H2O</text>
        <dbReference type="Rhea" id="RHEA:21648"/>
        <dbReference type="ChEBI" id="CHEBI:15377"/>
        <dbReference type="ChEBI" id="CHEBI:15378"/>
        <dbReference type="ChEBI" id="CHEBI:16526"/>
        <dbReference type="ChEBI" id="CHEBI:18005"/>
        <dbReference type="ChEBI" id="CHEBI:29934"/>
        <dbReference type="EC" id="4.2.1.51"/>
    </reaction>
</comment>
<dbReference type="Proteomes" id="UP000295711">
    <property type="component" value="Unassembled WGS sequence"/>
</dbReference>
<comment type="subcellular location">
    <subcellularLocation>
        <location evidence="3">Cytoplasm</location>
    </subcellularLocation>
</comment>
<comment type="caution">
    <text evidence="23">The sequence shown here is derived from an EMBL/GenBank/DDBJ whole genome shotgun (WGS) entry which is preliminary data.</text>
</comment>
<dbReference type="PROSITE" id="PS51168">
    <property type="entry name" value="CHORISMATE_MUT_2"/>
    <property type="match status" value="1"/>
</dbReference>
<dbReference type="InterPro" id="IPR002701">
    <property type="entry name" value="CM_II_prokaryot"/>
</dbReference>
<dbReference type="SUPFAM" id="SSF48600">
    <property type="entry name" value="Chorismate mutase II"/>
    <property type="match status" value="1"/>
</dbReference>
<evidence type="ECO:0000256" key="1">
    <source>
        <dbReference type="ARBA" id="ARBA00000824"/>
    </source>
</evidence>
<organism evidence="23 24">
    <name type="scientific">Frisingicoccus caecimuris</name>
    <dbReference type="NCBI Taxonomy" id="1796636"/>
    <lineage>
        <taxon>Bacteria</taxon>
        <taxon>Bacillati</taxon>
        <taxon>Bacillota</taxon>
        <taxon>Clostridia</taxon>
        <taxon>Lachnospirales</taxon>
        <taxon>Lachnospiraceae</taxon>
        <taxon>Frisingicoccus</taxon>
    </lineage>
</organism>
<evidence type="ECO:0000256" key="6">
    <source>
        <dbReference type="ARBA" id="ARBA00013147"/>
    </source>
</evidence>
<keyword evidence="11" id="KW-0057">Aromatic amino acid biosynthesis</keyword>
<dbReference type="InterPro" id="IPR018528">
    <property type="entry name" value="Preph_deHydtase_CS"/>
</dbReference>
<dbReference type="GO" id="GO:0009094">
    <property type="term" value="P:L-phenylalanine biosynthetic process"/>
    <property type="evidence" value="ECO:0007669"/>
    <property type="project" value="UniProtKB-UniPathway"/>
</dbReference>
<keyword evidence="24" id="KW-1185">Reference proteome</keyword>
<dbReference type="NCBIfam" id="NF008865">
    <property type="entry name" value="PRK11898.1"/>
    <property type="match status" value="1"/>
</dbReference>
<dbReference type="PROSITE" id="PS00857">
    <property type="entry name" value="PREPHENATE_DEHYDR_1"/>
    <property type="match status" value="1"/>
</dbReference>
<evidence type="ECO:0000256" key="19">
    <source>
        <dbReference type="PIRSR" id="PIRSR001500-2"/>
    </source>
</evidence>
<protein>
    <recommendedName>
        <fullName evidence="7">Bifunctional chorismate mutase/prephenate dehydratase</fullName>
        <ecNumber evidence="6">4.2.1.51</ecNumber>
    </recommendedName>
    <alternativeName>
        <fullName evidence="17">Chorismate mutase-prephenate dehydratase</fullName>
    </alternativeName>
    <alternativeName>
        <fullName evidence="8">Prephenate dehydratase</fullName>
    </alternativeName>
    <alternativeName>
        <fullName evidence="16">p-protein</fullName>
    </alternativeName>
</protein>
<dbReference type="Pfam" id="PF01817">
    <property type="entry name" value="CM_2"/>
    <property type="match status" value="1"/>
</dbReference>
<dbReference type="Pfam" id="PF00800">
    <property type="entry name" value="PDT"/>
    <property type="match status" value="1"/>
</dbReference>
<dbReference type="InterPro" id="IPR045865">
    <property type="entry name" value="ACT-like_dom_sf"/>
</dbReference>
<dbReference type="SUPFAM" id="SSF55021">
    <property type="entry name" value="ACT-like"/>
    <property type="match status" value="1"/>
</dbReference>
<dbReference type="AlphaFoldDB" id="A0A4R2LTT3"/>
<accession>A0A4R2LTT3</accession>
<evidence type="ECO:0000256" key="4">
    <source>
        <dbReference type="ARBA" id="ARBA00004741"/>
    </source>
</evidence>
<dbReference type="CDD" id="cd13631">
    <property type="entry name" value="PBP2_Ct-PDT_like"/>
    <property type="match status" value="1"/>
</dbReference>
<evidence type="ECO:0000256" key="16">
    <source>
        <dbReference type="ARBA" id="ARBA00031175"/>
    </source>
</evidence>
<dbReference type="Gene3D" id="3.40.190.10">
    <property type="entry name" value="Periplasmic binding protein-like II"/>
    <property type="match status" value="2"/>
</dbReference>
<dbReference type="UniPathway" id="UPA00120">
    <property type="reaction ID" value="UER00203"/>
</dbReference>
<evidence type="ECO:0000256" key="10">
    <source>
        <dbReference type="ARBA" id="ARBA00022605"/>
    </source>
</evidence>
<feature type="site" description="Essential for prephenate dehydratase activity" evidence="19">
    <location>
        <position position="280"/>
    </location>
</feature>
<dbReference type="UniPathway" id="UPA00121">
    <property type="reaction ID" value="UER00345"/>
</dbReference>
<evidence type="ECO:0000256" key="5">
    <source>
        <dbReference type="ARBA" id="ARBA00004817"/>
    </source>
</evidence>
<dbReference type="EC" id="4.2.1.51" evidence="6"/>
<dbReference type="GO" id="GO:0046417">
    <property type="term" value="P:chorismate metabolic process"/>
    <property type="evidence" value="ECO:0007669"/>
    <property type="project" value="InterPro"/>
</dbReference>
<evidence type="ECO:0000256" key="17">
    <source>
        <dbReference type="ARBA" id="ARBA00031520"/>
    </source>
</evidence>
<dbReference type="InterPro" id="IPR001086">
    <property type="entry name" value="Preph_deHydtase"/>
</dbReference>
<dbReference type="OrthoDB" id="9802281at2"/>
<comment type="pathway">
    <text evidence="4">Amino-acid biosynthesis; L-phenylalanine biosynthesis; phenylpyruvate from prephenate: step 1/1.</text>
</comment>
<feature type="domain" description="ACT" evidence="22">
    <location>
        <begin position="299"/>
        <end position="373"/>
    </location>
</feature>
<dbReference type="CDD" id="cd04905">
    <property type="entry name" value="ACT_CM-PDT"/>
    <property type="match status" value="1"/>
</dbReference>
<dbReference type="PROSITE" id="PS51171">
    <property type="entry name" value="PREPHENATE_DEHYDR_3"/>
    <property type="match status" value="1"/>
</dbReference>
<dbReference type="PROSITE" id="PS00858">
    <property type="entry name" value="PREPHENATE_DEHYDR_2"/>
    <property type="match status" value="1"/>
</dbReference>
<dbReference type="InterPro" id="IPR036979">
    <property type="entry name" value="CM_dom_sf"/>
</dbReference>
<keyword evidence="13" id="KW-0413">Isomerase</keyword>
<comment type="pathway">
    <text evidence="5">Metabolic intermediate biosynthesis; prephenate biosynthesis; prephenate from chorismate: step 1/1.</text>
</comment>
<dbReference type="PANTHER" id="PTHR21022">
    <property type="entry name" value="PREPHENATE DEHYDRATASE P PROTEIN"/>
    <property type="match status" value="1"/>
</dbReference>
<gene>
    <name evidence="23" type="ORF">EV212_11326</name>
</gene>
<dbReference type="PIRSF" id="PIRSF001500">
    <property type="entry name" value="Chor_mut_pdt_Ppr"/>
    <property type="match status" value="1"/>
</dbReference>